<protein>
    <recommendedName>
        <fullName evidence="1">Abortive phage infection protein C-terminal domain-containing protein</fullName>
    </recommendedName>
</protein>
<dbReference type="AlphaFoldDB" id="A0A0F9T4I0"/>
<sequence length="572" mass="64213">MAKTIDLTYPELLQELTGCLVPGRTESHAFLLWFLQHFYRLDETEAQDAVCDGPDDKGIDAVYIDDNLETVDVFQCKLIHNHKRTLGDVQLKEFAGTLSQLTSPEGIEDLANTTTNTELASLLLSGNVAKKVEDGFVVRGIFLTNINQDNNARTFLDGRDDIEVFDKSELEARYVPVGPTAPIGTPVTFDVFGFDCAHYQIGDVSVVFAPLKANELIALDGIASNELFAWNVRGSLGRTKVNKDIGKSIDDADEHKNFLLYHNGLTILCEKLVKQNDKIEIAKYSVVNGCQSLTSLYDHQGKITDELRILARLIQLPPDHELAEKITHHSNNQNPISARDLQSNSTIQRRLQNEFASQYQGDIFYRIKRGERGQAARSIDNDEVGRLLLAFDLKEPWTCHQGYKILDELHARIFARPEVNAHRIVGVVDIDSQIGQALGDVDNKLLGSYRLTRYFLLYLVRQALELDDQGKSFCLDPSSFICQANGRARLTHCIARIVKDIVIDLNAEVRERDESDTPFDYKRELKSPNAVREITRSIIPQYQKAVSRGRASSFGKEWDESASVIGENATNA</sequence>
<name>A0A0F9T4I0_9ZZZZ</name>
<comment type="caution">
    <text evidence="2">The sequence shown here is derived from an EMBL/GenBank/DDBJ whole genome shotgun (WGS) entry which is preliminary data.</text>
</comment>
<dbReference type="Pfam" id="PF10592">
    <property type="entry name" value="AIPR"/>
    <property type="match status" value="1"/>
</dbReference>
<evidence type="ECO:0000313" key="2">
    <source>
        <dbReference type="EMBL" id="KKN43941.1"/>
    </source>
</evidence>
<dbReference type="InterPro" id="IPR018891">
    <property type="entry name" value="AIPR_C"/>
</dbReference>
<accession>A0A0F9T4I0</accession>
<reference evidence="2" key="1">
    <citation type="journal article" date="2015" name="Nature">
        <title>Complex archaea that bridge the gap between prokaryotes and eukaryotes.</title>
        <authorList>
            <person name="Spang A."/>
            <person name="Saw J.H."/>
            <person name="Jorgensen S.L."/>
            <person name="Zaremba-Niedzwiedzka K."/>
            <person name="Martijn J."/>
            <person name="Lind A.E."/>
            <person name="van Eijk R."/>
            <person name="Schleper C."/>
            <person name="Guy L."/>
            <person name="Ettema T.J."/>
        </authorList>
    </citation>
    <scope>NUCLEOTIDE SEQUENCE</scope>
</reference>
<organism evidence="2">
    <name type="scientific">marine sediment metagenome</name>
    <dbReference type="NCBI Taxonomy" id="412755"/>
    <lineage>
        <taxon>unclassified sequences</taxon>
        <taxon>metagenomes</taxon>
        <taxon>ecological metagenomes</taxon>
    </lineage>
</organism>
<proteinExistence type="predicted"/>
<feature type="domain" description="Abortive phage infection protein C-terminal" evidence="1">
    <location>
        <begin position="230"/>
        <end position="376"/>
    </location>
</feature>
<dbReference type="EMBL" id="LAZR01001480">
    <property type="protein sequence ID" value="KKN43941.1"/>
    <property type="molecule type" value="Genomic_DNA"/>
</dbReference>
<evidence type="ECO:0000259" key="1">
    <source>
        <dbReference type="Pfam" id="PF10592"/>
    </source>
</evidence>
<gene>
    <name evidence="2" type="ORF">LCGC14_0698130</name>
</gene>